<dbReference type="PATRIC" id="fig|997891.3.peg.1221"/>
<comment type="caution">
    <text evidence="1">The sequence shown here is derived from an EMBL/GenBank/DDBJ whole genome shotgun (WGS) entry which is preliminary data.</text>
</comment>
<organism evidence="1 2">
    <name type="scientific">Phocaeicola vulgatus CL09T03C04</name>
    <dbReference type="NCBI Taxonomy" id="997891"/>
    <lineage>
        <taxon>Bacteria</taxon>
        <taxon>Pseudomonadati</taxon>
        <taxon>Bacteroidota</taxon>
        <taxon>Bacteroidia</taxon>
        <taxon>Bacteroidales</taxon>
        <taxon>Bacteroidaceae</taxon>
        <taxon>Phocaeicola</taxon>
    </lineage>
</organism>
<gene>
    <name evidence="1" type="ORF">HMPREF1058_01161</name>
</gene>
<evidence type="ECO:0000313" key="1">
    <source>
        <dbReference type="EMBL" id="EIY80639.1"/>
    </source>
</evidence>
<dbReference type="Proteomes" id="UP000004219">
    <property type="component" value="Unassembled WGS sequence"/>
</dbReference>
<keyword evidence="2" id="KW-1185">Reference proteome</keyword>
<proteinExistence type="predicted"/>
<protein>
    <submittedName>
        <fullName evidence="1">Uncharacterized protein</fullName>
    </submittedName>
</protein>
<sequence>MYKIIFMEIKLRLEEEKSIVLALAADDDIYTIGKLFEHTNVNSTQVYPDAVMGTKVKNS</sequence>
<evidence type="ECO:0000313" key="2">
    <source>
        <dbReference type="Proteomes" id="UP000004219"/>
    </source>
</evidence>
<reference evidence="1 2" key="1">
    <citation type="submission" date="2012-02" db="EMBL/GenBank/DDBJ databases">
        <title>The Genome Sequence of Bacteroides vulgatus CL09T03C04.</title>
        <authorList>
            <consortium name="The Broad Institute Genome Sequencing Platform"/>
            <person name="Earl A."/>
            <person name="Ward D."/>
            <person name="Feldgarden M."/>
            <person name="Gevers D."/>
            <person name="Zitomersky N.L."/>
            <person name="Coyne M.J."/>
            <person name="Comstock L.E."/>
            <person name="Young S.K."/>
            <person name="Zeng Q."/>
            <person name="Gargeya S."/>
            <person name="Fitzgerald M."/>
            <person name="Haas B."/>
            <person name="Abouelleil A."/>
            <person name="Alvarado L."/>
            <person name="Arachchi H.M."/>
            <person name="Berlin A."/>
            <person name="Chapman S.B."/>
            <person name="Gearin G."/>
            <person name="Goldberg J."/>
            <person name="Griggs A."/>
            <person name="Gujja S."/>
            <person name="Hansen M."/>
            <person name="Heiman D."/>
            <person name="Howarth C."/>
            <person name="Larimer J."/>
            <person name="Lui A."/>
            <person name="MacDonald P.J.P."/>
            <person name="McCowen C."/>
            <person name="Montmayeur A."/>
            <person name="Murphy C."/>
            <person name="Neiman D."/>
            <person name="Pearson M."/>
            <person name="Priest M."/>
            <person name="Roberts A."/>
            <person name="Saif S."/>
            <person name="Shea T."/>
            <person name="Sisk P."/>
            <person name="Stolte C."/>
            <person name="Sykes S."/>
            <person name="Wortman J."/>
            <person name="Nusbaum C."/>
            <person name="Birren B."/>
        </authorList>
    </citation>
    <scope>NUCLEOTIDE SEQUENCE [LARGE SCALE GENOMIC DNA]</scope>
    <source>
        <strain evidence="1 2">CL09T03C04</strain>
    </source>
</reference>
<name>I9J2R3_PHOVU</name>
<dbReference type="AlphaFoldDB" id="I9J2R3"/>
<accession>I9J2R3</accession>
<dbReference type="HOGENOM" id="CLU_2950909_0_0_10"/>
<dbReference type="EMBL" id="AGXZ01000009">
    <property type="protein sequence ID" value="EIY80639.1"/>
    <property type="molecule type" value="Genomic_DNA"/>
</dbReference>